<dbReference type="InterPro" id="IPR053987">
    <property type="entry name" value="MlrA-like_C"/>
</dbReference>
<proteinExistence type="predicted"/>
<dbReference type="CDD" id="cd01104">
    <property type="entry name" value="HTH_MlrA-CarA"/>
    <property type="match status" value="1"/>
</dbReference>
<dbReference type="EMBL" id="CP045845">
    <property type="protein sequence ID" value="QGH29966.1"/>
    <property type="molecule type" value="Genomic_DNA"/>
</dbReference>
<dbReference type="RefSeq" id="WP_153742810.1">
    <property type="nucleotide sequence ID" value="NZ_CP045843.1"/>
</dbReference>
<evidence type="ECO:0000256" key="3">
    <source>
        <dbReference type="ARBA" id="ARBA00023163"/>
    </source>
</evidence>
<evidence type="ECO:0000313" key="5">
    <source>
        <dbReference type="EMBL" id="QGH29966.1"/>
    </source>
</evidence>
<evidence type="ECO:0000313" key="6">
    <source>
        <dbReference type="Proteomes" id="UP000344450"/>
    </source>
</evidence>
<dbReference type="Pfam" id="PF22270">
    <property type="entry name" value="MlrA_helical"/>
    <property type="match status" value="1"/>
</dbReference>
<dbReference type="InterPro" id="IPR000551">
    <property type="entry name" value="MerR-type_HTH_dom"/>
</dbReference>
<accession>A0ABX6DRZ5</accession>
<organism evidence="5 6">
    <name type="scientific">Kluyvera intermedia</name>
    <name type="common">Enterobacter intermedius</name>
    <dbReference type="NCBI Taxonomy" id="61648"/>
    <lineage>
        <taxon>Bacteria</taxon>
        <taxon>Pseudomonadati</taxon>
        <taxon>Pseudomonadota</taxon>
        <taxon>Gammaproteobacteria</taxon>
        <taxon>Enterobacterales</taxon>
        <taxon>Enterobacteriaceae</taxon>
        <taxon>Kluyvera</taxon>
    </lineage>
</organism>
<reference evidence="5 6" key="1">
    <citation type="submission" date="2019-10" db="EMBL/GenBank/DDBJ databases">
        <title>Complete genome sequencing of drug resistant plasmids in Kluyvera intermedia.</title>
        <authorList>
            <person name="Ke C."/>
            <person name="Jian S."/>
        </authorList>
    </citation>
    <scope>NUCLEOTIDE SEQUENCE [LARGE SCALE GENOMIC DNA]</scope>
    <source>
        <strain evidence="5 6">N2-1</strain>
    </source>
</reference>
<sequence length="256" mass="29702">MAFYSIGDVAERCGINPVTLRAWQRRYGLLKPQRSEGGHRQFDEEDILRIEEIKNWIKQGTPVSKVKALLDTPIIGQSDEKGRWLICQEELLLVLRQVSPSKLRAKLQSLAREGTVDELIDHVLFPVRQRLKLDQNTSNIMCSFLDGVLIEHTAMCLYEARRKPGKDALLIAWEVEDRARLWLEAWRLSQSSWHIAVLPEPVASPRPEFFPGQILFVWTGSVLTRRQQELLQHWREQGYSVNAHQPLDEKTEFVKE</sequence>
<dbReference type="PROSITE" id="PS00552">
    <property type="entry name" value="HTH_MERR_1"/>
    <property type="match status" value="1"/>
</dbReference>
<keyword evidence="2" id="KW-0238">DNA-binding</keyword>
<protein>
    <submittedName>
        <fullName evidence="5">MerR family transcriptional regulator</fullName>
    </submittedName>
</protein>
<dbReference type="PANTHER" id="PTHR30204:SF67">
    <property type="entry name" value="HTH-TYPE TRANSCRIPTIONAL REGULATOR MLRA-RELATED"/>
    <property type="match status" value="1"/>
</dbReference>
<dbReference type="PANTHER" id="PTHR30204">
    <property type="entry name" value="REDOX-CYCLING DRUG-SENSING TRANSCRIPTIONAL ACTIVATOR SOXR"/>
    <property type="match status" value="1"/>
</dbReference>
<keyword evidence="6" id="KW-1185">Reference proteome</keyword>
<dbReference type="SUPFAM" id="SSF46955">
    <property type="entry name" value="Putative DNA-binding domain"/>
    <property type="match status" value="1"/>
</dbReference>
<evidence type="ECO:0000256" key="1">
    <source>
        <dbReference type="ARBA" id="ARBA00023015"/>
    </source>
</evidence>
<dbReference type="InterPro" id="IPR053988">
    <property type="entry name" value="MlrA-like_helical"/>
</dbReference>
<dbReference type="Pfam" id="PF22267">
    <property type="entry name" value="MlrA_C"/>
    <property type="match status" value="1"/>
</dbReference>
<keyword evidence="1" id="KW-0805">Transcription regulation</keyword>
<dbReference type="GeneID" id="91972734"/>
<dbReference type="Gene3D" id="1.10.1660.10">
    <property type="match status" value="1"/>
</dbReference>
<keyword evidence="3" id="KW-0804">Transcription</keyword>
<dbReference type="PROSITE" id="PS50937">
    <property type="entry name" value="HTH_MERR_2"/>
    <property type="match status" value="1"/>
</dbReference>
<feature type="domain" description="HTH merR-type" evidence="4">
    <location>
        <begin position="1"/>
        <end position="72"/>
    </location>
</feature>
<evidence type="ECO:0000256" key="2">
    <source>
        <dbReference type="ARBA" id="ARBA00023125"/>
    </source>
</evidence>
<dbReference type="Pfam" id="PF13411">
    <property type="entry name" value="MerR_1"/>
    <property type="match status" value="1"/>
</dbReference>
<evidence type="ECO:0000259" key="4">
    <source>
        <dbReference type="PROSITE" id="PS50937"/>
    </source>
</evidence>
<gene>
    <name evidence="5" type="ORF">GHC21_09995</name>
</gene>
<dbReference type="InterPro" id="IPR009061">
    <property type="entry name" value="DNA-bd_dom_put_sf"/>
</dbReference>
<dbReference type="Proteomes" id="UP000344450">
    <property type="component" value="Chromosome"/>
</dbReference>
<dbReference type="InterPro" id="IPR047057">
    <property type="entry name" value="MerR_fam"/>
</dbReference>
<name>A0ABX6DRZ5_KLUIN</name>
<dbReference type="SMART" id="SM00422">
    <property type="entry name" value="HTH_MERR"/>
    <property type="match status" value="1"/>
</dbReference>